<evidence type="ECO:0000256" key="3">
    <source>
        <dbReference type="ARBA" id="ARBA00022475"/>
    </source>
</evidence>
<dbReference type="Gene3D" id="1.20.1250.20">
    <property type="entry name" value="MFS general substrate transporter like domains"/>
    <property type="match status" value="1"/>
</dbReference>
<feature type="transmembrane region" description="Helical" evidence="7">
    <location>
        <begin position="319"/>
        <end position="338"/>
    </location>
</feature>
<keyword evidence="5 7" id="KW-1133">Transmembrane helix</keyword>
<evidence type="ECO:0000256" key="6">
    <source>
        <dbReference type="ARBA" id="ARBA00023136"/>
    </source>
</evidence>
<dbReference type="SUPFAM" id="SSF103473">
    <property type="entry name" value="MFS general substrate transporter"/>
    <property type="match status" value="1"/>
</dbReference>
<dbReference type="Pfam" id="PF07690">
    <property type="entry name" value="MFS_1"/>
    <property type="match status" value="1"/>
</dbReference>
<dbReference type="Gene3D" id="1.20.1720.10">
    <property type="entry name" value="Multidrug resistance protein D"/>
    <property type="match status" value="1"/>
</dbReference>
<feature type="domain" description="Major facilitator superfamily (MFS) profile" evidence="8">
    <location>
        <begin position="1"/>
        <end position="441"/>
    </location>
</feature>
<sequence length="455" mass="45632">MLGLSAAASFMVILDMLVVATALSTIQRDLGASLEDLEWTVNAYTLSFACLILTGAALGDRLGRRAVFAAGLAMFSLASVACALAPSVGTLIAARAVQGAGAALVMPLALALLNAAFPPERRGWALGVYGGVTGLAATVGPVVGGAITQGIAWQWIFWINVPIGLLAIPPLLARTPESRGVRAPLDLPGLLLSGVAALGIVWALVRGNAAGWGSAQTLVPLGAGIAAGVGFVLRERVATAAMLPLRLFRSRPFAGGNVVIFFANAALLGAIFFTAQCFQVSYHHGAFVAGLWLLPFGVAPLLVGPRAGALADRFGERSLIVVGALCLAAGMGWTGVVAAGGGSYLALVVPLTLGGLGIALTIPAATRAVVSRVAPAEMAKAGGTFSTLRQLGGAFGVAVLGAVFSAAGGTFGGGFRSAMLVAAALALVASAAGALSLQGRPRPETAHQSAQRVTA</sequence>
<feature type="transmembrane region" description="Helical" evidence="7">
    <location>
        <begin position="417"/>
        <end position="437"/>
    </location>
</feature>
<dbReference type="PANTHER" id="PTHR42718">
    <property type="entry name" value="MAJOR FACILITATOR SUPERFAMILY MULTIDRUG TRANSPORTER MFSC"/>
    <property type="match status" value="1"/>
</dbReference>
<dbReference type="InterPro" id="IPR004638">
    <property type="entry name" value="EmrB-like"/>
</dbReference>
<keyword evidence="10" id="KW-1185">Reference proteome</keyword>
<evidence type="ECO:0000259" key="8">
    <source>
        <dbReference type="PROSITE" id="PS50850"/>
    </source>
</evidence>
<dbReference type="PANTHER" id="PTHR42718:SF46">
    <property type="entry name" value="BLR6921 PROTEIN"/>
    <property type="match status" value="1"/>
</dbReference>
<keyword evidence="3" id="KW-1003">Cell membrane</keyword>
<dbReference type="EMBL" id="BAABAT010000051">
    <property type="protein sequence ID" value="GAA4262347.1"/>
    <property type="molecule type" value="Genomic_DNA"/>
</dbReference>
<feature type="transmembrane region" description="Helical" evidence="7">
    <location>
        <begin position="153"/>
        <end position="173"/>
    </location>
</feature>
<feature type="transmembrane region" description="Helical" evidence="7">
    <location>
        <begin position="185"/>
        <end position="205"/>
    </location>
</feature>
<evidence type="ECO:0000313" key="9">
    <source>
        <dbReference type="EMBL" id="GAA4262347.1"/>
    </source>
</evidence>
<feature type="transmembrane region" description="Helical" evidence="7">
    <location>
        <begin position="391"/>
        <end position="411"/>
    </location>
</feature>
<keyword evidence="4 7" id="KW-0812">Transmembrane</keyword>
<dbReference type="PRINTS" id="PR01036">
    <property type="entry name" value="TCRTETB"/>
</dbReference>
<feature type="transmembrane region" description="Helical" evidence="7">
    <location>
        <begin position="344"/>
        <end position="370"/>
    </location>
</feature>
<accession>A0ABP8DRF3</accession>
<keyword evidence="6 7" id="KW-0472">Membrane</keyword>
<name>A0ABP8DRF3_9ACTN</name>
<feature type="transmembrane region" description="Helical" evidence="7">
    <location>
        <begin position="287"/>
        <end position="307"/>
    </location>
</feature>
<dbReference type="InterPro" id="IPR020846">
    <property type="entry name" value="MFS_dom"/>
</dbReference>
<feature type="transmembrane region" description="Helical" evidence="7">
    <location>
        <begin position="124"/>
        <end position="147"/>
    </location>
</feature>
<feature type="transmembrane region" description="Helical" evidence="7">
    <location>
        <begin position="211"/>
        <end position="233"/>
    </location>
</feature>
<reference evidence="10" key="1">
    <citation type="journal article" date="2019" name="Int. J. Syst. Evol. Microbiol.">
        <title>The Global Catalogue of Microorganisms (GCM) 10K type strain sequencing project: providing services to taxonomists for standard genome sequencing and annotation.</title>
        <authorList>
            <consortium name="The Broad Institute Genomics Platform"/>
            <consortium name="The Broad Institute Genome Sequencing Center for Infectious Disease"/>
            <person name="Wu L."/>
            <person name="Ma J."/>
        </authorList>
    </citation>
    <scope>NUCLEOTIDE SEQUENCE [LARGE SCALE GENOMIC DNA]</scope>
    <source>
        <strain evidence="10">JCM 17441</strain>
    </source>
</reference>
<evidence type="ECO:0000313" key="10">
    <source>
        <dbReference type="Proteomes" id="UP001500620"/>
    </source>
</evidence>
<comment type="caution">
    <text evidence="9">The sequence shown here is derived from an EMBL/GenBank/DDBJ whole genome shotgun (WGS) entry which is preliminary data.</text>
</comment>
<gene>
    <name evidence="9" type="ORF">GCM10022255_098630</name>
</gene>
<feature type="transmembrane region" description="Helical" evidence="7">
    <location>
        <begin position="41"/>
        <end position="59"/>
    </location>
</feature>
<dbReference type="PROSITE" id="PS50850">
    <property type="entry name" value="MFS"/>
    <property type="match status" value="1"/>
</dbReference>
<dbReference type="InterPro" id="IPR011701">
    <property type="entry name" value="MFS"/>
</dbReference>
<feature type="transmembrane region" description="Helical" evidence="7">
    <location>
        <begin position="92"/>
        <end position="117"/>
    </location>
</feature>
<keyword evidence="2" id="KW-0813">Transport</keyword>
<dbReference type="CDD" id="cd17321">
    <property type="entry name" value="MFS_MMR_MDR_like"/>
    <property type="match status" value="1"/>
</dbReference>
<evidence type="ECO:0000256" key="1">
    <source>
        <dbReference type="ARBA" id="ARBA00004651"/>
    </source>
</evidence>
<dbReference type="InterPro" id="IPR036259">
    <property type="entry name" value="MFS_trans_sf"/>
</dbReference>
<dbReference type="Proteomes" id="UP001500620">
    <property type="component" value="Unassembled WGS sequence"/>
</dbReference>
<comment type="subcellular location">
    <subcellularLocation>
        <location evidence="1">Cell membrane</location>
        <topology evidence="1">Multi-pass membrane protein</topology>
    </subcellularLocation>
</comment>
<evidence type="ECO:0000256" key="2">
    <source>
        <dbReference type="ARBA" id="ARBA00022448"/>
    </source>
</evidence>
<dbReference type="NCBIfam" id="TIGR00711">
    <property type="entry name" value="efflux_EmrB"/>
    <property type="match status" value="1"/>
</dbReference>
<evidence type="ECO:0000256" key="7">
    <source>
        <dbReference type="SAM" id="Phobius"/>
    </source>
</evidence>
<evidence type="ECO:0000256" key="4">
    <source>
        <dbReference type="ARBA" id="ARBA00022692"/>
    </source>
</evidence>
<protein>
    <submittedName>
        <fullName evidence="9">DHA2 family efflux MFS transporter permease subunit</fullName>
    </submittedName>
</protein>
<organism evidence="9 10">
    <name type="scientific">Dactylosporangium darangshiense</name>
    <dbReference type="NCBI Taxonomy" id="579108"/>
    <lineage>
        <taxon>Bacteria</taxon>
        <taxon>Bacillati</taxon>
        <taxon>Actinomycetota</taxon>
        <taxon>Actinomycetes</taxon>
        <taxon>Micromonosporales</taxon>
        <taxon>Micromonosporaceae</taxon>
        <taxon>Dactylosporangium</taxon>
    </lineage>
</organism>
<feature type="transmembrane region" description="Helical" evidence="7">
    <location>
        <begin position="254"/>
        <end position="275"/>
    </location>
</feature>
<proteinExistence type="predicted"/>
<feature type="transmembrane region" description="Helical" evidence="7">
    <location>
        <begin position="66"/>
        <end position="86"/>
    </location>
</feature>
<evidence type="ECO:0000256" key="5">
    <source>
        <dbReference type="ARBA" id="ARBA00022989"/>
    </source>
</evidence>